<comment type="caution">
    <text evidence="2">The sequence shown here is derived from an EMBL/GenBank/DDBJ whole genome shotgun (WGS) entry which is preliminary data.</text>
</comment>
<organism evidence="2 3">
    <name type="scientific">Nitrosospira multiformis</name>
    <dbReference type="NCBI Taxonomy" id="1231"/>
    <lineage>
        <taxon>Bacteria</taxon>
        <taxon>Pseudomonadati</taxon>
        <taxon>Pseudomonadota</taxon>
        <taxon>Betaproteobacteria</taxon>
        <taxon>Nitrosomonadales</taxon>
        <taxon>Nitrosomonadaceae</taxon>
        <taxon>Nitrosospira</taxon>
    </lineage>
</organism>
<dbReference type="InterPro" id="IPR014729">
    <property type="entry name" value="Rossmann-like_a/b/a_fold"/>
</dbReference>
<evidence type="ECO:0000313" key="3">
    <source>
        <dbReference type="Proteomes" id="UP000183471"/>
    </source>
</evidence>
<dbReference type="PANTHER" id="PTHR43196:SF2">
    <property type="entry name" value="PHOSPHOADENOSINE PHOSPHOSULFATE REDUCTASE"/>
    <property type="match status" value="1"/>
</dbReference>
<dbReference type="PANTHER" id="PTHR43196">
    <property type="entry name" value="SULFATE ADENYLYLTRANSFERASE SUBUNIT 2"/>
    <property type="match status" value="1"/>
</dbReference>
<dbReference type="RefSeq" id="WP_081346796.1">
    <property type="nucleotide sequence ID" value="NZ_FNKY01000001.1"/>
</dbReference>
<evidence type="ECO:0000313" key="2">
    <source>
        <dbReference type="EMBL" id="SDR00641.1"/>
    </source>
</evidence>
<dbReference type="NCBIfam" id="TIGR03183">
    <property type="entry name" value="DNA_S_dndC"/>
    <property type="match status" value="1"/>
</dbReference>
<dbReference type="InterPro" id="IPR017598">
    <property type="entry name" value="SulphurTrfase_DndC"/>
</dbReference>
<reference evidence="2 3" key="1">
    <citation type="submission" date="2016-10" db="EMBL/GenBank/DDBJ databases">
        <authorList>
            <person name="Varghese N."/>
            <person name="Submissions S."/>
        </authorList>
    </citation>
    <scope>NUCLEOTIDE SEQUENCE [LARGE SCALE GENOMIC DNA]</scope>
    <source>
        <strain evidence="2 3">Nl1</strain>
    </source>
</reference>
<keyword evidence="3" id="KW-1185">Reference proteome</keyword>
<dbReference type="InterPro" id="IPR050128">
    <property type="entry name" value="Sulfate_adenylyltrnsfr_sub2"/>
</dbReference>
<name>A0ABY0TNF9_9PROT</name>
<dbReference type="SUPFAM" id="SSF52402">
    <property type="entry name" value="Adenine nucleotide alpha hydrolases-like"/>
    <property type="match status" value="1"/>
</dbReference>
<dbReference type="Pfam" id="PF01507">
    <property type="entry name" value="PAPS_reduct"/>
    <property type="match status" value="1"/>
</dbReference>
<sequence>MKNLADSSPTAADISVPTDDVSALDRWAEVVQSVRDDYLDENQHFPWIIGFSGGKDSTLVVHATFDALMSIPPSRRTRPVHMVSNDTLVESPVVIAHLDKVTKLIRQTAEDLGLPIIVARTMPNITQSFWVLLIGKGYPSPNQSMRWCTDRLKIQPTSEYIKRHISESGAAIVVLGVRRAESNTRQRSIDKHQNLRDSKLSLHSELPGAFIYRPIVNLSTDDVWEILGTYPAPWGGTHTDLFQLYRDAEGGECPVVLSKEEAPGCGTPNSRFGCWTCTVVEKDKSLQGFIDVGNHQYKPLVDFRDWLKEIRNKLEYRQAYRRNGRLSFDTNGKHIPGPFTIQTRKLILERLFKVQQEFGDSLITEKELDLIYQHWTAELQQEKGLADG</sequence>
<dbReference type="Proteomes" id="UP000183471">
    <property type="component" value="Unassembled WGS sequence"/>
</dbReference>
<accession>A0ABY0TNF9</accession>
<proteinExistence type="predicted"/>
<dbReference type="Gene3D" id="3.40.50.620">
    <property type="entry name" value="HUPs"/>
    <property type="match status" value="1"/>
</dbReference>
<dbReference type="InterPro" id="IPR002500">
    <property type="entry name" value="PAPS_reduct_dom"/>
</dbReference>
<protein>
    <submittedName>
        <fullName evidence="2">DNA sulfur modification protein DndC</fullName>
    </submittedName>
</protein>
<feature type="domain" description="Phosphoadenosine phosphosulphate reductase" evidence="1">
    <location>
        <begin position="49"/>
        <end position="230"/>
    </location>
</feature>
<dbReference type="EMBL" id="FNKY01000001">
    <property type="protein sequence ID" value="SDR00641.1"/>
    <property type="molecule type" value="Genomic_DNA"/>
</dbReference>
<evidence type="ECO:0000259" key="1">
    <source>
        <dbReference type="Pfam" id="PF01507"/>
    </source>
</evidence>
<gene>
    <name evidence="2" type="ORF">SAMN05216402_3220</name>
</gene>